<proteinExistence type="inferred from homology"/>
<dbReference type="Gene3D" id="3.90.1590.10">
    <property type="entry name" value="glutathione-dependent formaldehyde- activating enzyme (gfa)"/>
    <property type="match status" value="1"/>
</dbReference>
<keyword evidence="7" id="KW-1185">Reference proteome</keyword>
<accession>A0A371RIN5</accession>
<comment type="caution">
    <text evidence="6">The sequence shown here is derived from an EMBL/GenBank/DDBJ whole genome shotgun (WGS) entry which is preliminary data.</text>
</comment>
<protein>
    <submittedName>
        <fullName evidence="6">GFA family protein</fullName>
    </submittedName>
</protein>
<comment type="similarity">
    <text evidence="1">Belongs to the Gfa family.</text>
</comment>
<feature type="domain" description="CENP-V/GFA" evidence="5">
    <location>
        <begin position="2"/>
        <end position="127"/>
    </location>
</feature>
<dbReference type="SUPFAM" id="SSF51316">
    <property type="entry name" value="Mss4-like"/>
    <property type="match status" value="1"/>
</dbReference>
<dbReference type="AlphaFoldDB" id="A0A371RIN5"/>
<evidence type="ECO:0000313" key="7">
    <source>
        <dbReference type="Proteomes" id="UP000264589"/>
    </source>
</evidence>
<dbReference type="RefSeq" id="WP_116391920.1">
    <property type="nucleotide sequence ID" value="NZ_QUQO01000001.1"/>
</dbReference>
<evidence type="ECO:0000313" key="6">
    <source>
        <dbReference type="EMBL" id="RFB05288.1"/>
    </source>
</evidence>
<dbReference type="InterPro" id="IPR006913">
    <property type="entry name" value="CENP-V/GFA"/>
</dbReference>
<evidence type="ECO:0000256" key="1">
    <source>
        <dbReference type="ARBA" id="ARBA00005495"/>
    </source>
</evidence>
<evidence type="ECO:0000259" key="5">
    <source>
        <dbReference type="PROSITE" id="PS51891"/>
    </source>
</evidence>
<gene>
    <name evidence="6" type="ORF">DX908_08480</name>
</gene>
<keyword evidence="3" id="KW-0862">Zinc</keyword>
<keyword evidence="2" id="KW-0479">Metal-binding</keyword>
<keyword evidence="4" id="KW-0456">Lyase</keyword>
<dbReference type="InParanoid" id="A0A371RIN5"/>
<name>A0A371RIN5_9PROT</name>
<dbReference type="PANTHER" id="PTHR33337:SF40">
    <property type="entry name" value="CENP-V_GFA DOMAIN-CONTAINING PROTEIN-RELATED"/>
    <property type="match status" value="1"/>
</dbReference>
<dbReference type="GO" id="GO:0016846">
    <property type="term" value="F:carbon-sulfur lyase activity"/>
    <property type="evidence" value="ECO:0007669"/>
    <property type="project" value="InterPro"/>
</dbReference>
<dbReference type="GO" id="GO:0046872">
    <property type="term" value="F:metal ion binding"/>
    <property type="evidence" value="ECO:0007669"/>
    <property type="project" value="UniProtKB-KW"/>
</dbReference>
<evidence type="ECO:0000256" key="2">
    <source>
        <dbReference type="ARBA" id="ARBA00022723"/>
    </source>
</evidence>
<dbReference type="PANTHER" id="PTHR33337">
    <property type="entry name" value="GFA DOMAIN-CONTAINING PROTEIN"/>
    <property type="match status" value="1"/>
</dbReference>
<dbReference type="InterPro" id="IPR011057">
    <property type="entry name" value="Mss4-like_sf"/>
</dbReference>
<reference evidence="6 7" key="1">
    <citation type="submission" date="2018-08" db="EMBL/GenBank/DDBJ databases">
        <title>Parvularcula sp. SM1705, isolated from surface water of the South Sea China.</title>
        <authorList>
            <person name="Sun L."/>
        </authorList>
    </citation>
    <scope>NUCLEOTIDE SEQUENCE [LARGE SCALE GENOMIC DNA]</scope>
    <source>
        <strain evidence="6 7">SM1705</strain>
    </source>
</reference>
<dbReference type="PROSITE" id="PS51891">
    <property type="entry name" value="CENP_V_GFA"/>
    <property type="match status" value="1"/>
</dbReference>
<dbReference type="Proteomes" id="UP000264589">
    <property type="component" value="Unassembled WGS sequence"/>
</dbReference>
<sequence>MLQGQCLCGDVKFRITAPLTHASACHCDQCRQWSGHYWATGRTKQNDLVIENGSESIAWYPERHAERGFCVICGSSLFYRQIDAASEHVAVSLGAIKGDTGIELSRHIFVREKGDYYQLPAEAETYEGDDE</sequence>
<dbReference type="EMBL" id="QUQO01000001">
    <property type="protein sequence ID" value="RFB05288.1"/>
    <property type="molecule type" value="Genomic_DNA"/>
</dbReference>
<evidence type="ECO:0000256" key="4">
    <source>
        <dbReference type="ARBA" id="ARBA00023239"/>
    </source>
</evidence>
<dbReference type="Pfam" id="PF04828">
    <property type="entry name" value="GFA"/>
    <property type="match status" value="1"/>
</dbReference>
<organism evidence="6 7">
    <name type="scientific">Parvularcula marina</name>
    <dbReference type="NCBI Taxonomy" id="2292771"/>
    <lineage>
        <taxon>Bacteria</taxon>
        <taxon>Pseudomonadati</taxon>
        <taxon>Pseudomonadota</taxon>
        <taxon>Alphaproteobacteria</taxon>
        <taxon>Parvularculales</taxon>
        <taxon>Parvularculaceae</taxon>
        <taxon>Parvularcula</taxon>
    </lineage>
</organism>
<evidence type="ECO:0000256" key="3">
    <source>
        <dbReference type="ARBA" id="ARBA00022833"/>
    </source>
</evidence>